<evidence type="ECO:0000256" key="1">
    <source>
        <dbReference type="ARBA" id="ARBA00023157"/>
    </source>
</evidence>
<evidence type="ECO:0000256" key="3">
    <source>
        <dbReference type="SAM" id="MobiDB-lite"/>
    </source>
</evidence>
<dbReference type="PRINTS" id="PR00261">
    <property type="entry name" value="LDLRECEPTOR"/>
</dbReference>
<dbReference type="GO" id="GO:0050829">
    <property type="term" value="P:defense response to Gram-negative bacterium"/>
    <property type="evidence" value="ECO:0007669"/>
    <property type="project" value="TreeGrafter"/>
</dbReference>
<feature type="signal peptide" evidence="5">
    <location>
        <begin position="1"/>
        <end position="27"/>
    </location>
</feature>
<dbReference type="FunFam" id="2.10.50.10:FF:000065">
    <property type="entry name" value="TNF receptor superfamily member 14"/>
    <property type="match status" value="1"/>
</dbReference>
<dbReference type="PANTHER" id="PTHR46838">
    <property type="entry name" value="TUMOR NECROSIS FACTOR RECEPTOR SUPERFAMILY MEMBER 14"/>
    <property type="match status" value="1"/>
</dbReference>
<dbReference type="GO" id="GO:2000406">
    <property type="term" value="P:positive regulation of T cell migration"/>
    <property type="evidence" value="ECO:0007669"/>
    <property type="project" value="TreeGrafter"/>
</dbReference>
<comment type="caution">
    <text evidence="7">The sequence shown here is derived from an EMBL/GenBank/DDBJ whole genome shotgun (WGS) entry which is preliminary data.</text>
</comment>
<accession>A0AA47N194</accession>
<evidence type="ECO:0000256" key="5">
    <source>
        <dbReference type="SAM" id="SignalP"/>
    </source>
</evidence>
<dbReference type="GO" id="GO:0046642">
    <property type="term" value="P:negative regulation of alpha-beta T cell proliferation"/>
    <property type="evidence" value="ECO:0007669"/>
    <property type="project" value="TreeGrafter"/>
</dbReference>
<dbReference type="InterPro" id="IPR002172">
    <property type="entry name" value="LDrepeatLR_classA_rpt"/>
</dbReference>
<feature type="transmembrane region" description="Helical" evidence="4">
    <location>
        <begin position="436"/>
        <end position="456"/>
    </location>
</feature>
<feature type="domain" description="TNFR-Cys" evidence="6">
    <location>
        <begin position="66"/>
        <end position="108"/>
    </location>
</feature>
<keyword evidence="7" id="KW-0675">Receptor</keyword>
<dbReference type="EMBL" id="JAOPHQ010001468">
    <property type="protein sequence ID" value="KAK0150538.1"/>
    <property type="molecule type" value="Genomic_DNA"/>
</dbReference>
<comment type="caution">
    <text evidence="2">Lacks conserved residue(s) required for the propagation of feature annotation.</text>
</comment>
<feature type="region of interest" description="Disordered" evidence="3">
    <location>
        <begin position="614"/>
        <end position="646"/>
    </location>
</feature>
<dbReference type="SUPFAM" id="SSF57586">
    <property type="entry name" value="TNF receptor-like"/>
    <property type="match status" value="4"/>
</dbReference>
<evidence type="ECO:0000256" key="4">
    <source>
        <dbReference type="SAM" id="Phobius"/>
    </source>
</evidence>
<dbReference type="GO" id="GO:0050830">
    <property type="term" value="P:defense response to Gram-positive bacterium"/>
    <property type="evidence" value="ECO:0007669"/>
    <property type="project" value="TreeGrafter"/>
</dbReference>
<dbReference type="GO" id="GO:0009897">
    <property type="term" value="C:external side of plasma membrane"/>
    <property type="evidence" value="ECO:0007669"/>
    <property type="project" value="TreeGrafter"/>
</dbReference>
<evidence type="ECO:0000313" key="8">
    <source>
        <dbReference type="Proteomes" id="UP001174136"/>
    </source>
</evidence>
<dbReference type="SMART" id="SM00208">
    <property type="entry name" value="TNFR"/>
    <property type="match status" value="8"/>
</dbReference>
<name>A0AA47N194_MERPO</name>
<feature type="repeat" description="TNFR-Cys" evidence="2">
    <location>
        <begin position="66"/>
        <end position="108"/>
    </location>
</feature>
<dbReference type="PROSITE" id="PS50050">
    <property type="entry name" value="TNFR_NGFR_2"/>
    <property type="match status" value="2"/>
</dbReference>
<evidence type="ECO:0000259" key="6">
    <source>
        <dbReference type="PROSITE" id="PS50050"/>
    </source>
</evidence>
<dbReference type="FunFam" id="2.10.50.10:FF:000007">
    <property type="entry name" value="TNF receptor superfamily member 14"/>
    <property type="match status" value="2"/>
</dbReference>
<protein>
    <submittedName>
        <fullName evidence="7">Tumor necrosis factor receptor superfamily member 14</fullName>
    </submittedName>
</protein>
<dbReference type="AlphaFoldDB" id="A0AA47N194"/>
<keyword evidence="4" id="KW-1133">Transmembrane helix</keyword>
<dbReference type="Gene3D" id="2.10.50.10">
    <property type="entry name" value="Tumor Necrosis Factor Receptor, subunit A, domain 2"/>
    <property type="match status" value="6"/>
</dbReference>
<dbReference type="GO" id="GO:0002720">
    <property type="term" value="P:positive regulation of cytokine production involved in immune response"/>
    <property type="evidence" value="ECO:0007669"/>
    <property type="project" value="TreeGrafter"/>
</dbReference>
<feature type="repeat" description="TNFR-Cys" evidence="2">
    <location>
        <begin position="297"/>
        <end position="339"/>
    </location>
</feature>
<keyword evidence="1 2" id="KW-1015">Disulfide bond</keyword>
<dbReference type="InterPro" id="IPR001368">
    <property type="entry name" value="TNFR/NGFR_Cys_rich_reg"/>
</dbReference>
<dbReference type="PANTHER" id="PTHR46838:SF1">
    <property type="entry name" value="TUMOR NECROSIS FACTOR RECEPTOR SUPERFAMILY MEMBER 14"/>
    <property type="match status" value="1"/>
</dbReference>
<keyword evidence="4" id="KW-0472">Membrane</keyword>
<feature type="disulfide bond" evidence="2">
    <location>
        <begin position="298"/>
        <end position="313"/>
    </location>
</feature>
<dbReference type="Pfam" id="PF00020">
    <property type="entry name" value="TNFR_c6"/>
    <property type="match status" value="4"/>
</dbReference>
<reference evidence="7" key="1">
    <citation type="journal article" date="2023" name="Front. Mar. Sci.">
        <title>A new Merluccius polli reference genome to investigate the effects of global change in West African waters.</title>
        <authorList>
            <person name="Mateo J.L."/>
            <person name="Blanco-Fernandez C."/>
            <person name="Garcia-Vazquez E."/>
            <person name="Machado-Schiaffino G."/>
        </authorList>
    </citation>
    <scope>NUCLEOTIDE SEQUENCE</scope>
    <source>
        <strain evidence="7">C29</strain>
        <tissue evidence="7">Fin</tissue>
    </source>
</reference>
<dbReference type="Proteomes" id="UP001174136">
    <property type="component" value="Unassembled WGS sequence"/>
</dbReference>
<keyword evidence="8" id="KW-1185">Reference proteome</keyword>
<sequence>MMFFNVQFIFIIYLVLFHMYFIGNAFASANCRRTEYRVGEDCCPTCPAGMYVKQHCTEFTGTSCRPCTEGTYQDDINGRERCYSCTNCNAGLGLKVKKVCTPTSDALCENLDGYFCIDSNRGGCIAAQRHTVCSPGQYISQRGTADKDTECLHCTDGTYSNGTSSSCQPHTTCESVGLKQIQPGSDSTDSECGEHDVNTRRVPGIIPGLILVMLAIISAIILTVQRKKISAMMFFNVQFMFIIYLVLFHMYFIGNAFASANCRQTEYRVGEDCCPACPAGMYVKQHCTEYTGTSCRPCPEGTYQDNINGGRPCKSCTNCNAGLGLKVKKFCTSTSDALCENLDGYFCIHHNRVGCFEAQKHTVCSPGQYISQRGTADKDTECLQCANGTFSDGTSSSCKPHTICESVGLKQIQPGSDSTDSECGGHDVNTGLVPGIIPGLILVMLAIISTIILTVLRQKISGDGKGGGGQLLEVCSGDERCDAVEETCDSGLEQSDSKDERCDAVEETCDSGLEQSDSKDERCDAVEETCDSGLEQSDSKDERCDAVESMCDSGLEQSDSKDERCDAVESMCDSGLEQSDSKDERCDAVEETCDSGLEQSDSKDERCDAVEETCDSGLEQSDSKDERCDAVESMCDSGLEQSDSKD</sequence>
<keyword evidence="4" id="KW-0812">Transmembrane</keyword>
<dbReference type="SMART" id="SM01411">
    <property type="entry name" value="Ephrin_rec_like"/>
    <property type="match status" value="4"/>
</dbReference>
<evidence type="ECO:0000313" key="7">
    <source>
        <dbReference type="EMBL" id="KAK0150538.1"/>
    </source>
</evidence>
<feature type="transmembrane region" description="Helical" evidence="4">
    <location>
        <begin position="231"/>
        <end position="253"/>
    </location>
</feature>
<keyword evidence="5" id="KW-0732">Signal</keyword>
<gene>
    <name evidence="7" type="primary">TNFRSF14_1</name>
    <name evidence="7" type="ORF">N1851_008360</name>
</gene>
<feature type="domain" description="TNFR-Cys" evidence="6">
    <location>
        <begin position="297"/>
        <end position="339"/>
    </location>
</feature>
<dbReference type="CDD" id="cd13405">
    <property type="entry name" value="TNFRSF14_teleost"/>
    <property type="match status" value="2"/>
</dbReference>
<feature type="compositionally biased region" description="Basic and acidic residues" evidence="3">
    <location>
        <begin position="621"/>
        <end position="630"/>
    </location>
</feature>
<feature type="chain" id="PRO_5041408467" evidence="5">
    <location>
        <begin position="28"/>
        <end position="646"/>
    </location>
</feature>
<organism evidence="7 8">
    <name type="scientific">Merluccius polli</name>
    <name type="common">Benguela hake</name>
    <name type="synonym">Merluccius cadenati</name>
    <dbReference type="NCBI Taxonomy" id="89951"/>
    <lineage>
        <taxon>Eukaryota</taxon>
        <taxon>Metazoa</taxon>
        <taxon>Chordata</taxon>
        <taxon>Craniata</taxon>
        <taxon>Vertebrata</taxon>
        <taxon>Euteleostomi</taxon>
        <taxon>Actinopterygii</taxon>
        <taxon>Neopterygii</taxon>
        <taxon>Teleostei</taxon>
        <taxon>Neoteleostei</taxon>
        <taxon>Acanthomorphata</taxon>
        <taxon>Zeiogadaria</taxon>
        <taxon>Gadariae</taxon>
        <taxon>Gadiformes</taxon>
        <taxon>Gadoidei</taxon>
        <taxon>Merlucciidae</taxon>
        <taxon>Merluccius</taxon>
    </lineage>
</organism>
<proteinExistence type="predicted"/>
<dbReference type="CDD" id="cd00185">
    <property type="entry name" value="TNFRSF"/>
    <property type="match status" value="1"/>
</dbReference>
<evidence type="ECO:0000256" key="2">
    <source>
        <dbReference type="PROSITE-ProRule" id="PRU00206"/>
    </source>
</evidence>
<feature type="disulfide bond" evidence="2">
    <location>
        <begin position="67"/>
        <end position="82"/>
    </location>
</feature>
<feature type="transmembrane region" description="Helical" evidence="4">
    <location>
        <begin position="205"/>
        <end position="224"/>
    </location>
</feature>
<dbReference type="PROSITE" id="PS00652">
    <property type="entry name" value="TNFR_NGFR_1"/>
    <property type="match status" value="2"/>
</dbReference>